<dbReference type="InterPro" id="IPR052219">
    <property type="entry name" value="Photolyase_Class-2"/>
</dbReference>
<dbReference type="SUPFAM" id="SSF48173">
    <property type="entry name" value="Cryptochrome/photolyase FAD-binding domain"/>
    <property type="match status" value="1"/>
</dbReference>
<keyword evidence="6" id="KW-0227">DNA damage</keyword>
<dbReference type="PROSITE" id="PS51645">
    <property type="entry name" value="PHR_CRY_ALPHA_BETA"/>
    <property type="match status" value="1"/>
</dbReference>
<evidence type="ECO:0000256" key="2">
    <source>
        <dbReference type="ARBA" id="ARBA00006409"/>
    </source>
</evidence>
<keyword evidence="9" id="KW-0234">DNA repair</keyword>
<evidence type="ECO:0000313" key="14">
    <source>
        <dbReference type="EMBL" id="SEJ78842.1"/>
    </source>
</evidence>
<protein>
    <recommendedName>
        <fullName evidence="4">Deoxyribodipyrimidine photo-lyase</fullName>
        <ecNumber evidence="3">4.1.99.3</ecNumber>
    </recommendedName>
    <alternativeName>
        <fullName evidence="11">DNA photolyase</fullName>
    </alternativeName>
</protein>
<dbReference type="PANTHER" id="PTHR10211:SF0">
    <property type="entry name" value="DEOXYRIBODIPYRIMIDINE PHOTO-LYASE"/>
    <property type="match status" value="1"/>
</dbReference>
<evidence type="ECO:0000256" key="4">
    <source>
        <dbReference type="ARBA" id="ARBA00014046"/>
    </source>
</evidence>
<dbReference type="PANTHER" id="PTHR10211">
    <property type="entry name" value="DEOXYRIBODIPYRIMIDINE PHOTOLYASE"/>
    <property type="match status" value="1"/>
</dbReference>
<dbReference type="Gene3D" id="3.40.50.620">
    <property type="entry name" value="HUPs"/>
    <property type="match status" value="1"/>
</dbReference>
<dbReference type="InterPro" id="IPR032673">
    <property type="entry name" value="DNA_photolyase_2_CS"/>
</dbReference>
<dbReference type="PROSITE" id="PS01083">
    <property type="entry name" value="DNA_PHOTOLYASES_2_1"/>
    <property type="match status" value="1"/>
</dbReference>
<gene>
    <name evidence="14" type="ORF">SAMN05660742_11723</name>
</gene>
<dbReference type="FunFam" id="1.25.40.80:FF:000004">
    <property type="entry name" value="Deoxyribodipyrimidine photolyase"/>
    <property type="match status" value="1"/>
</dbReference>
<dbReference type="FunFam" id="1.10.579.10:FF:000002">
    <property type="entry name" value="Deoxyribodipyrimidine photolyase"/>
    <property type="match status" value="1"/>
</dbReference>
<comment type="catalytic activity">
    <reaction evidence="12">
        <text>cyclobutadipyrimidine (in DNA) = 2 pyrimidine residues (in DNA).</text>
        <dbReference type="EC" id="4.1.99.3"/>
    </reaction>
</comment>
<proteinExistence type="inferred from homology"/>
<comment type="similarity">
    <text evidence="2">Belongs to the DNA photolyase class-2 family.</text>
</comment>
<dbReference type="FunFam" id="3.40.50.620:FF:000110">
    <property type="entry name" value="Deoxyribodipyrimidine photolyase"/>
    <property type="match status" value="1"/>
</dbReference>
<evidence type="ECO:0000256" key="6">
    <source>
        <dbReference type="ARBA" id="ARBA00022763"/>
    </source>
</evidence>
<dbReference type="EMBL" id="FNZK01000017">
    <property type="protein sequence ID" value="SEJ78842.1"/>
    <property type="molecule type" value="Genomic_DNA"/>
</dbReference>
<dbReference type="InterPro" id="IPR036155">
    <property type="entry name" value="Crypto/Photolyase_N_sf"/>
</dbReference>
<reference evidence="14 15" key="1">
    <citation type="submission" date="2016-10" db="EMBL/GenBank/DDBJ databases">
        <authorList>
            <person name="de Groot N.N."/>
        </authorList>
    </citation>
    <scope>NUCLEOTIDE SEQUENCE [LARGE SCALE GENOMIC DNA]</scope>
    <source>
        <strain evidence="14 15">DSM 2179</strain>
    </source>
</reference>
<keyword evidence="15" id="KW-1185">Reference proteome</keyword>
<dbReference type="NCBIfam" id="TIGR00591">
    <property type="entry name" value="phr2"/>
    <property type="match status" value="1"/>
</dbReference>
<evidence type="ECO:0000256" key="7">
    <source>
        <dbReference type="ARBA" id="ARBA00022827"/>
    </source>
</evidence>
<dbReference type="InterPro" id="IPR008148">
    <property type="entry name" value="DNA_photolyase_2"/>
</dbReference>
<dbReference type="InterPro" id="IPR036134">
    <property type="entry name" value="Crypto/Photolyase_FAD-like_sf"/>
</dbReference>
<dbReference type="GO" id="GO:0009650">
    <property type="term" value="P:UV protection"/>
    <property type="evidence" value="ECO:0007669"/>
    <property type="project" value="UniProtKB-ARBA"/>
</dbReference>
<keyword evidence="10 14" id="KW-0456">Lyase</keyword>
<dbReference type="InterPro" id="IPR014729">
    <property type="entry name" value="Rossmann-like_a/b/a_fold"/>
</dbReference>
<dbReference type="Gene3D" id="1.25.40.80">
    <property type="match status" value="1"/>
</dbReference>
<dbReference type="SUPFAM" id="SSF52425">
    <property type="entry name" value="Cryptochrome/photolyase, N-terminal domain"/>
    <property type="match status" value="1"/>
</dbReference>
<keyword evidence="5" id="KW-0285">Flavoprotein</keyword>
<sequence length="457" mass="52838">MIDQRRIRIIQTIKNSAQNGPVVYWMSRDQRVEDNWALYYAQQTARKQNQPLVVLFALAPDFIGATLRQYGFMLRGLTETAQNLTKKNIPFYLLIGSPAKVIATWLQTNSASTLIIDFDPLKIKALWKKELLQKIKIPCYEVDAHNIVPCWTASTKLEYAAYTIRPKIQRLLSEFLLPVPEISVHPASNFFIRPLPPVTDLLAQLKVDTTVSEITWLKPGSKAGKNTALNFIQEKLQYYDKQSNDPTKNMQSNLSPYLHFGQISAQKIALHIKEMHSTSSATESFLEELIIRRELADNFCFYQTNYDNAAAFPAWAQKTLQEHLDDSREYLYNAETLEQAFTHDPLWNAAQRQMTETGKMHGYVRMYWAKKILEWSRTPADAMSTAIYLNDKYHLDGRDPNGYAGIAWSMGGLHDRAWSERNVFGKIRYMNFNGMKRKFPIQTYIDTYPPFDQPTMF</sequence>
<evidence type="ECO:0000256" key="8">
    <source>
        <dbReference type="ARBA" id="ARBA00023125"/>
    </source>
</evidence>
<dbReference type="AlphaFoldDB" id="A0A1H7BVW4"/>
<evidence type="ECO:0000313" key="15">
    <source>
        <dbReference type="Proteomes" id="UP000199662"/>
    </source>
</evidence>
<dbReference type="Proteomes" id="UP000199662">
    <property type="component" value="Unassembled WGS sequence"/>
</dbReference>
<feature type="domain" description="Photolyase/cryptochrome alpha/beta" evidence="13">
    <location>
        <begin position="20"/>
        <end position="150"/>
    </location>
</feature>
<keyword evidence="7" id="KW-0274">FAD</keyword>
<dbReference type="InterPro" id="IPR006050">
    <property type="entry name" value="DNA_photolyase_N"/>
</dbReference>
<dbReference type="RefSeq" id="WP_091833543.1">
    <property type="nucleotide sequence ID" value="NZ_FNZK01000017.1"/>
</dbReference>
<evidence type="ECO:0000256" key="12">
    <source>
        <dbReference type="ARBA" id="ARBA00033999"/>
    </source>
</evidence>
<name>A0A1H7BVW4_9FIRM</name>
<dbReference type="GO" id="GO:0003677">
    <property type="term" value="F:DNA binding"/>
    <property type="evidence" value="ECO:0007669"/>
    <property type="project" value="UniProtKB-KW"/>
</dbReference>
<evidence type="ECO:0000256" key="9">
    <source>
        <dbReference type="ARBA" id="ARBA00023204"/>
    </source>
</evidence>
<dbReference type="GO" id="GO:0003904">
    <property type="term" value="F:deoxyribodipyrimidine photo-lyase activity"/>
    <property type="evidence" value="ECO:0007669"/>
    <property type="project" value="UniProtKB-EC"/>
</dbReference>
<evidence type="ECO:0000256" key="5">
    <source>
        <dbReference type="ARBA" id="ARBA00022630"/>
    </source>
</evidence>
<organism evidence="14 15">
    <name type="scientific">Propionispira arboris</name>
    <dbReference type="NCBI Taxonomy" id="84035"/>
    <lineage>
        <taxon>Bacteria</taxon>
        <taxon>Bacillati</taxon>
        <taxon>Bacillota</taxon>
        <taxon>Negativicutes</taxon>
        <taxon>Selenomonadales</taxon>
        <taxon>Selenomonadaceae</taxon>
        <taxon>Propionispira</taxon>
    </lineage>
</organism>
<comment type="cofactor">
    <cofactor evidence="1">
        <name>FAD</name>
        <dbReference type="ChEBI" id="CHEBI:57692"/>
    </cofactor>
</comment>
<evidence type="ECO:0000259" key="13">
    <source>
        <dbReference type="PROSITE" id="PS51645"/>
    </source>
</evidence>
<dbReference type="EC" id="4.1.99.3" evidence="3"/>
<accession>A0A1H7BVW4</accession>
<dbReference type="STRING" id="84035.SAMN05660742_11723"/>
<keyword evidence="8" id="KW-0238">DNA-binding</keyword>
<dbReference type="GO" id="GO:0000719">
    <property type="term" value="P:photoreactive repair"/>
    <property type="evidence" value="ECO:0007669"/>
    <property type="project" value="TreeGrafter"/>
</dbReference>
<dbReference type="Gene3D" id="1.10.579.10">
    <property type="entry name" value="DNA Cyclobutane Dipyrimidine Photolyase, subunit A, domain 3"/>
    <property type="match status" value="1"/>
</dbReference>
<dbReference type="Pfam" id="PF00875">
    <property type="entry name" value="DNA_photolyase"/>
    <property type="match status" value="1"/>
</dbReference>
<evidence type="ECO:0000256" key="10">
    <source>
        <dbReference type="ARBA" id="ARBA00023239"/>
    </source>
</evidence>
<evidence type="ECO:0000256" key="11">
    <source>
        <dbReference type="ARBA" id="ARBA00031671"/>
    </source>
</evidence>
<dbReference type="PROSITE" id="PS01084">
    <property type="entry name" value="DNA_PHOTOLYASES_2_2"/>
    <property type="match status" value="1"/>
</dbReference>
<evidence type="ECO:0000256" key="3">
    <source>
        <dbReference type="ARBA" id="ARBA00013149"/>
    </source>
</evidence>
<evidence type="ECO:0000256" key="1">
    <source>
        <dbReference type="ARBA" id="ARBA00001974"/>
    </source>
</evidence>